<evidence type="ECO:0000313" key="2">
    <source>
        <dbReference type="Proteomes" id="UP000054630"/>
    </source>
</evidence>
<dbReference type="AlphaFoldDB" id="A0A0V0S9M1"/>
<dbReference type="Proteomes" id="UP000054630">
    <property type="component" value="Unassembled WGS sequence"/>
</dbReference>
<accession>A0A0V0S9M1</accession>
<reference evidence="1 2" key="1">
    <citation type="submission" date="2015-01" db="EMBL/GenBank/DDBJ databases">
        <title>Evolution of Trichinella species and genotypes.</title>
        <authorList>
            <person name="Korhonen P.K."/>
            <person name="Edoardo P."/>
            <person name="Giuseppe L.R."/>
            <person name="Gasser R.B."/>
        </authorList>
    </citation>
    <scope>NUCLEOTIDE SEQUENCE [LARGE SCALE GENOMIC DNA]</scope>
    <source>
        <strain evidence="1">ISS37</strain>
    </source>
</reference>
<dbReference type="EMBL" id="JYDL01000024">
    <property type="protein sequence ID" value="KRX23425.1"/>
    <property type="molecule type" value="Genomic_DNA"/>
</dbReference>
<name>A0A0V0S9M1_9BILA</name>
<evidence type="ECO:0000313" key="1">
    <source>
        <dbReference type="EMBL" id="KRX23425.1"/>
    </source>
</evidence>
<proteinExistence type="predicted"/>
<organism evidence="1 2">
    <name type="scientific">Trichinella nelsoni</name>
    <dbReference type="NCBI Taxonomy" id="6336"/>
    <lineage>
        <taxon>Eukaryota</taxon>
        <taxon>Metazoa</taxon>
        <taxon>Ecdysozoa</taxon>
        <taxon>Nematoda</taxon>
        <taxon>Enoplea</taxon>
        <taxon>Dorylaimia</taxon>
        <taxon>Trichinellida</taxon>
        <taxon>Trichinellidae</taxon>
        <taxon>Trichinella</taxon>
    </lineage>
</organism>
<protein>
    <submittedName>
        <fullName evidence="1">Uncharacterized protein</fullName>
    </submittedName>
</protein>
<keyword evidence="2" id="KW-1185">Reference proteome</keyword>
<sequence>MRLLHSDYEPLQVDSRSQQGLAGCLRTKKSGLWFFSSTVVIHLQSLTARPPDPDGRACPMNNLIICERAVLAHRSAISEPNDRKFSPHRSC</sequence>
<gene>
    <name evidence="1" type="ORF">T07_2638</name>
</gene>
<comment type="caution">
    <text evidence="1">The sequence shown here is derived from an EMBL/GenBank/DDBJ whole genome shotgun (WGS) entry which is preliminary data.</text>
</comment>